<keyword evidence="2" id="KW-0560">Oxidoreductase</keyword>
<dbReference type="InterPro" id="IPR020904">
    <property type="entry name" value="Sc_DH/Rdtase_CS"/>
</dbReference>
<feature type="compositionally biased region" description="Low complexity" evidence="3">
    <location>
        <begin position="264"/>
        <end position="278"/>
    </location>
</feature>
<dbReference type="CDD" id="cd05233">
    <property type="entry name" value="SDR_c"/>
    <property type="match status" value="1"/>
</dbReference>
<dbReference type="EMBL" id="BAAANO010000015">
    <property type="protein sequence ID" value="GAA2007507.1"/>
    <property type="molecule type" value="Genomic_DNA"/>
</dbReference>
<dbReference type="PRINTS" id="PR00081">
    <property type="entry name" value="GDHRDH"/>
</dbReference>
<accession>A0ABP5EW71</accession>
<comment type="caution">
    <text evidence="4">The sequence shown here is derived from an EMBL/GenBank/DDBJ whole genome shotgun (WGS) entry which is preliminary data.</text>
</comment>
<dbReference type="Pfam" id="PF13561">
    <property type="entry name" value="adh_short_C2"/>
    <property type="match status" value="1"/>
</dbReference>
<gene>
    <name evidence="4" type="ORF">GCM10009755_17280</name>
</gene>
<dbReference type="InterPro" id="IPR002347">
    <property type="entry name" value="SDR_fam"/>
</dbReference>
<evidence type="ECO:0000313" key="5">
    <source>
        <dbReference type="Proteomes" id="UP001500755"/>
    </source>
</evidence>
<evidence type="ECO:0000313" key="4">
    <source>
        <dbReference type="EMBL" id="GAA2007507.1"/>
    </source>
</evidence>
<dbReference type="InterPro" id="IPR036291">
    <property type="entry name" value="NAD(P)-bd_dom_sf"/>
</dbReference>
<proteinExistence type="inferred from homology"/>
<feature type="compositionally biased region" description="Basic and acidic residues" evidence="3">
    <location>
        <begin position="279"/>
        <end position="288"/>
    </location>
</feature>
<organism evidence="4 5">
    <name type="scientific">Brevibacterium samyangense</name>
    <dbReference type="NCBI Taxonomy" id="366888"/>
    <lineage>
        <taxon>Bacteria</taxon>
        <taxon>Bacillati</taxon>
        <taxon>Actinomycetota</taxon>
        <taxon>Actinomycetes</taxon>
        <taxon>Micrococcales</taxon>
        <taxon>Brevibacteriaceae</taxon>
        <taxon>Brevibacterium</taxon>
    </lineage>
</organism>
<sequence length="288" mass="29787">MNRLAGHVVIAFGCGSPDGSTNNGLAAARAFAREGASVCVVDRDDTAIGHTLAALDAAHTTPPPRHLGVRADVTEDGDVAAAVERCREDLGVPSVLYYNVGIVVNGGPEELPTESFRFALDVNLTGAFRAVKEVLPLMRKAGRGSIVTVSSAGGLRWMGYDYPAYAASKAGLLELTNSVGLAHAHEGIRANSIAPGLIETPLLRTSIAGHHGSVEDMLRARHAASPTGRMGTPEDVAEAAVFLASDESRYINATVLPVDGGLTHASPSPAAPPSAHAPESTDRPAHKA</sequence>
<dbReference type="PANTHER" id="PTHR43477:SF1">
    <property type="entry name" value="DIHYDROANTICAPSIN 7-DEHYDROGENASE"/>
    <property type="match status" value="1"/>
</dbReference>
<keyword evidence="5" id="KW-1185">Reference proteome</keyword>
<dbReference type="PROSITE" id="PS00061">
    <property type="entry name" value="ADH_SHORT"/>
    <property type="match status" value="1"/>
</dbReference>
<feature type="region of interest" description="Disordered" evidence="3">
    <location>
        <begin position="262"/>
        <end position="288"/>
    </location>
</feature>
<reference evidence="5" key="1">
    <citation type="journal article" date="2019" name="Int. J. Syst. Evol. Microbiol.">
        <title>The Global Catalogue of Microorganisms (GCM) 10K type strain sequencing project: providing services to taxonomists for standard genome sequencing and annotation.</title>
        <authorList>
            <consortium name="The Broad Institute Genomics Platform"/>
            <consortium name="The Broad Institute Genome Sequencing Center for Infectious Disease"/>
            <person name="Wu L."/>
            <person name="Ma J."/>
        </authorList>
    </citation>
    <scope>NUCLEOTIDE SEQUENCE [LARGE SCALE GENOMIC DNA]</scope>
    <source>
        <strain evidence="5">JCM 14546</strain>
    </source>
</reference>
<name>A0ABP5EW71_9MICO</name>
<dbReference type="Gene3D" id="3.40.50.720">
    <property type="entry name" value="NAD(P)-binding Rossmann-like Domain"/>
    <property type="match status" value="1"/>
</dbReference>
<dbReference type="Proteomes" id="UP001500755">
    <property type="component" value="Unassembled WGS sequence"/>
</dbReference>
<dbReference type="RefSeq" id="WP_344308817.1">
    <property type="nucleotide sequence ID" value="NZ_BAAANO010000015.1"/>
</dbReference>
<evidence type="ECO:0000256" key="3">
    <source>
        <dbReference type="SAM" id="MobiDB-lite"/>
    </source>
</evidence>
<dbReference type="SUPFAM" id="SSF51735">
    <property type="entry name" value="NAD(P)-binding Rossmann-fold domains"/>
    <property type="match status" value="1"/>
</dbReference>
<protein>
    <submittedName>
        <fullName evidence="4">SDR family oxidoreductase</fullName>
    </submittedName>
</protein>
<dbReference type="PANTHER" id="PTHR43477">
    <property type="entry name" value="DIHYDROANTICAPSIN 7-DEHYDROGENASE"/>
    <property type="match status" value="1"/>
</dbReference>
<dbReference type="InterPro" id="IPR051122">
    <property type="entry name" value="SDR_DHRS6-like"/>
</dbReference>
<dbReference type="PRINTS" id="PR00080">
    <property type="entry name" value="SDRFAMILY"/>
</dbReference>
<evidence type="ECO:0000256" key="1">
    <source>
        <dbReference type="ARBA" id="ARBA00006484"/>
    </source>
</evidence>
<comment type="similarity">
    <text evidence="1">Belongs to the short-chain dehydrogenases/reductases (SDR) family.</text>
</comment>
<evidence type="ECO:0000256" key="2">
    <source>
        <dbReference type="ARBA" id="ARBA00023002"/>
    </source>
</evidence>